<dbReference type="EC" id="2.7.1.24" evidence="5 6"/>
<gene>
    <name evidence="5" type="primary">coaE</name>
    <name evidence="7" type="ORF">IFK94_10195</name>
</gene>
<dbReference type="HAMAP" id="MF_00376">
    <property type="entry name" value="Dephospho_CoA_kinase"/>
    <property type="match status" value="1"/>
</dbReference>
<evidence type="ECO:0000313" key="8">
    <source>
        <dbReference type="Proteomes" id="UP000648239"/>
    </source>
</evidence>
<feature type="binding site" evidence="5">
    <location>
        <begin position="17"/>
        <end position="22"/>
    </location>
    <ligand>
        <name>ATP</name>
        <dbReference type="ChEBI" id="CHEBI:30616"/>
    </ligand>
</feature>
<comment type="subcellular location">
    <subcellularLocation>
        <location evidence="5">Cytoplasm</location>
    </subcellularLocation>
</comment>
<comment type="function">
    <text evidence="5">Catalyzes the phosphorylation of the 3'-hydroxyl group of dephosphocoenzyme A to form coenzyme A.</text>
</comment>
<dbReference type="InterPro" id="IPR001977">
    <property type="entry name" value="Depp_CoAkinase"/>
</dbReference>
<organism evidence="7 8">
    <name type="scientific">Candidatus Polarisedimenticola svalbardensis</name>
    <dbReference type="NCBI Taxonomy" id="2886004"/>
    <lineage>
        <taxon>Bacteria</taxon>
        <taxon>Pseudomonadati</taxon>
        <taxon>Acidobacteriota</taxon>
        <taxon>Candidatus Polarisedimenticolia</taxon>
        <taxon>Candidatus Polarisedimenticolales</taxon>
        <taxon>Candidatus Polarisedimenticolaceae</taxon>
        <taxon>Candidatus Polarisedimenticola</taxon>
    </lineage>
</organism>
<sequence>MTGSSGIVKVGLTGGIASGKSTVAGWFRELGAYVQDGDAVAHQVMEPGGAAYDDVVGRFGDGILDRDRSINRVLLGELVFQDSAAREELNRLVHPKVREASADMLSAYLADGGSAPMMIFEAALLVETGMYREYDSLVVVSCSREEQLERLLSRGFLTVDGARARIEAQLPLSRKLAVADYVIDTSTSPEQSRIQTEKVFRKLAVRPA</sequence>
<comment type="pathway">
    <text evidence="5">Cofactor biosynthesis; coenzyme A biosynthesis; CoA from (R)-pantothenate: step 5/5.</text>
</comment>
<keyword evidence="5" id="KW-0963">Cytoplasm</keyword>
<dbReference type="NCBIfam" id="TIGR00152">
    <property type="entry name" value="dephospho-CoA kinase"/>
    <property type="match status" value="1"/>
</dbReference>
<dbReference type="PROSITE" id="PS51219">
    <property type="entry name" value="DPCK"/>
    <property type="match status" value="1"/>
</dbReference>
<evidence type="ECO:0000256" key="3">
    <source>
        <dbReference type="ARBA" id="ARBA00022840"/>
    </source>
</evidence>
<comment type="catalytic activity">
    <reaction evidence="5">
        <text>3'-dephospho-CoA + ATP = ADP + CoA + H(+)</text>
        <dbReference type="Rhea" id="RHEA:18245"/>
        <dbReference type="ChEBI" id="CHEBI:15378"/>
        <dbReference type="ChEBI" id="CHEBI:30616"/>
        <dbReference type="ChEBI" id="CHEBI:57287"/>
        <dbReference type="ChEBI" id="CHEBI:57328"/>
        <dbReference type="ChEBI" id="CHEBI:456216"/>
        <dbReference type="EC" id="2.7.1.24"/>
    </reaction>
</comment>
<dbReference type="PANTHER" id="PTHR10695:SF46">
    <property type="entry name" value="BIFUNCTIONAL COENZYME A SYNTHASE-RELATED"/>
    <property type="match status" value="1"/>
</dbReference>
<dbReference type="AlphaFoldDB" id="A0A8J6XXJ5"/>
<accession>A0A8J6XXJ5</accession>
<evidence type="ECO:0000313" key="7">
    <source>
        <dbReference type="EMBL" id="MBD3868481.1"/>
    </source>
</evidence>
<dbReference type="GO" id="GO:0005524">
    <property type="term" value="F:ATP binding"/>
    <property type="evidence" value="ECO:0007669"/>
    <property type="project" value="UniProtKB-UniRule"/>
</dbReference>
<evidence type="ECO:0000256" key="1">
    <source>
        <dbReference type="ARBA" id="ARBA00009018"/>
    </source>
</evidence>
<keyword evidence="3 5" id="KW-0067">ATP-binding</keyword>
<comment type="caution">
    <text evidence="7">The sequence shown here is derived from an EMBL/GenBank/DDBJ whole genome shotgun (WGS) entry which is preliminary data.</text>
</comment>
<dbReference type="GO" id="GO:0015937">
    <property type="term" value="P:coenzyme A biosynthetic process"/>
    <property type="evidence" value="ECO:0007669"/>
    <property type="project" value="UniProtKB-UniRule"/>
</dbReference>
<dbReference type="UniPathway" id="UPA00241">
    <property type="reaction ID" value="UER00356"/>
</dbReference>
<keyword evidence="5 7" id="KW-0418">Kinase</keyword>
<comment type="similarity">
    <text evidence="1 5">Belongs to the CoaE family.</text>
</comment>
<evidence type="ECO:0000256" key="6">
    <source>
        <dbReference type="NCBIfam" id="TIGR00152"/>
    </source>
</evidence>
<dbReference type="GO" id="GO:0004140">
    <property type="term" value="F:dephospho-CoA kinase activity"/>
    <property type="evidence" value="ECO:0007669"/>
    <property type="project" value="UniProtKB-UniRule"/>
</dbReference>
<dbReference type="Pfam" id="PF01121">
    <property type="entry name" value="CoaE"/>
    <property type="match status" value="1"/>
</dbReference>
<dbReference type="Proteomes" id="UP000648239">
    <property type="component" value="Unassembled WGS sequence"/>
</dbReference>
<protein>
    <recommendedName>
        <fullName evidence="5 6">Dephospho-CoA kinase</fullName>
        <ecNumber evidence="5 6">2.7.1.24</ecNumber>
    </recommendedName>
    <alternativeName>
        <fullName evidence="5">Dephosphocoenzyme A kinase</fullName>
    </alternativeName>
</protein>
<dbReference type="SUPFAM" id="SSF52540">
    <property type="entry name" value="P-loop containing nucleoside triphosphate hydrolases"/>
    <property type="match status" value="1"/>
</dbReference>
<name>A0A8J6XXJ5_9BACT</name>
<dbReference type="EMBL" id="JACXWD010000033">
    <property type="protein sequence ID" value="MBD3868481.1"/>
    <property type="molecule type" value="Genomic_DNA"/>
</dbReference>
<reference evidence="7 8" key="1">
    <citation type="submission" date="2020-08" db="EMBL/GenBank/DDBJ databases">
        <title>Acidobacteriota in marine sediments use diverse sulfur dissimilation pathways.</title>
        <authorList>
            <person name="Wasmund K."/>
        </authorList>
    </citation>
    <scope>NUCLEOTIDE SEQUENCE [LARGE SCALE GENOMIC DNA]</scope>
    <source>
        <strain evidence="7">MAG AM4</strain>
    </source>
</reference>
<dbReference type="GO" id="GO:0005737">
    <property type="term" value="C:cytoplasm"/>
    <property type="evidence" value="ECO:0007669"/>
    <property type="project" value="UniProtKB-SubCell"/>
</dbReference>
<evidence type="ECO:0000256" key="4">
    <source>
        <dbReference type="ARBA" id="ARBA00022993"/>
    </source>
</evidence>
<proteinExistence type="inferred from homology"/>
<keyword evidence="4 5" id="KW-0173">Coenzyme A biosynthesis</keyword>
<dbReference type="InterPro" id="IPR027417">
    <property type="entry name" value="P-loop_NTPase"/>
</dbReference>
<evidence type="ECO:0000256" key="2">
    <source>
        <dbReference type="ARBA" id="ARBA00022741"/>
    </source>
</evidence>
<keyword evidence="5 7" id="KW-0808">Transferase</keyword>
<keyword evidence="2 5" id="KW-0547">Nucleotide-binding</keyword>
<dbReference type="Gene3D" id="3.40.50.300">
    <property type="entry name" value="P-loop containing nucleotide triphosphate hydrolases"/>
    <property type="match status" value="1"/>
</dbReference>
<dbReference type="PANTHER" id="PTHR10695">
    <property type="entry name" value="DEPHOSPHO-COA KINASE-RELATED"/>
    <property type="match status" value="1"/>
</dbReference>
<dbReference type="CDD" id="cd02022">
    <property type="entry name" value="DPCK"/>
    <property type="match status" value="1"/>
</dbReference>
<evidence type="ECO:0000256" key="5">
    <source>
        <dbReference type="HAMAP-Rule" id="MF_00376"/>
    </source>
</evidence>